<dbReference type="AlphaFoldDB" id="A0A6B2LF53"/>
<reference evidence="5" key="1">
    <citation type="journal article" date="2020" name="J. Eukaryot. Microbiol.">
        <title>De novo Sequencing, Assembly and Annotation of the Transcriptome for the Free-Living Testate Amoeba Arcella intermedia.</title>
        <authorList>
            <person name="Ribeiro G.M."/>
            <person name="Porfirio-Sousa A.L."/>
            <person name="Maurer-Alcala X.X."/>
            <person name="Katz L.A."/>
            <person name="Lahr D.J.G."/>
        </authorList>
    </citation>
    <scope>NUCLEOTIDE SEQUENCE</scope>
</reference>
<name>A0A6B2LF53_9EUKA</name>
<sequence>MRGQAWAGQDPTGWFMVQKLGGIRAFWDGSKLFARDGKIVLAPLDFISSLPPGVSLDGELWIGYGALPELTSILNQNLSDLWKDVKYIVFDAPTHHGTYPQRHAFASATIPHNSNRIKMIPSERCIGLEHLQSTLHTITTKKGAGVLLYHPESSYTPGRTGELLEVKDSFEEEDVTFLKCNENSYTFICEQQNGARCIVKCSGWEYLFPPSPGSILTVMHSGLYNTSRKMKSPFLVRIRHPCNLQQI</sequence>
<dbReference type="Gene3D" id="3.30.1490.70">
    <property type="match status" value="1"/>
</dbReference>
<proteinExistence type="predicted"/>
<organism evidence="5">
    <name type="scientific">Arcella intermedia</name>
    <dbReference type="NCBI Taxonomy" id="1963864"/>
    <lineage>
        <taxon>Eukaryota</taxon>
        <taxon>Amoebozoa</taxon>
        <taxon>Tubulinea</taxon>
        <taxon>Elardia</taxon>
        <taxon>Arcellinida</taxon>
        <taxon>Sphaerothecina</taxon>
        <taxon>Arcellidae</taxon>
        <taxon>Arcella</taxon>
    </lineage>
</organism>
<keyword evidence="1" id="KW-0436">Ligase</keyword>
<keyword evidence="4" id="KW-0234">DNA repair</keyword>
<dbReference type="PANTHER" id="PTHR47810:SF1">
    <property type="entry name" value="DNA LIGASE B"/>
    <property type="match status" value="1"/>
</dbReference>
<dbReference type="SUPFAM" id="SSF56091">
    <property type="entry name" value="DNA ligase/mRNA capping enzyme, catalytic domain"/>
    <property type="match status" value="1"/>
</dbReference>
<protein>
    <recommendedName>
        <fullName evidence="6">ATP-dependent DNA ligase family profile domain-containing protein</fullName>
    </recommendedName>
</protein>
<keyword evidence="3" id="KW-0227">DNA damage</keyword>
<evidence type="ECO:0000256" key="3">
    <source>
        <dbReference type="ARBA" id="ARBA00022763"/>
    </source>
</evidence>
<keyword evidence="2" id="KW-0235">DNA replication</keyword>
<dbReference type="PANTHER" id="PTHR47810">
    <property type="entry name" value="DNA LIGASE"/>
    <property type="match status" value="1"/>
</dbReference>
<dbReference type="GO" id="GO:0006281">
    <property type="term" value="P:DNA repair"/>
    <property type="evidence" value="ECO:0007669"/>
    <property type="project" value="UniProtKB-KW"/>
</dbReference>
<dbReference type="InterPro" id="IPR050326">
    <property type="entry name" value="NAD_dep_DNA_ligaseB"/>
</dbReference>
<dbReference type="GO" id="GO:0006260">
    <property type="term" value="P:DNA replication"/>
    <property type="evidence" value="ECO:0007669"/>
    <property type="project" value="UniProtKB-KW"/>
</dbReference>
<evidence type="ECO:0000256" key="2">
    <source>
        <dbReference type="ARBA" id="ARBA00022705"/>
    </source>
</evidence>
<dbReference type="EMBL" id="GIBP01006743">
    <property type="protein sequence ID" value="NDV35712.1"/>
    <property type="molecule type" value="Transcribed_RNA"/>
</dbReference>
<dbReference type="CDD" id="cd07896">
    <property type="entry name" value="Adenylation_kDNA_ligase_like"/>
    <property type="match status" value="1"/>
</dbReference>
<evidence type="ECO:0000256" key="1">
    <source>
        <dbReference type="ARBA" id="ARBA00022598"/>
    </source>
</evidence>
<evidence type="ECO:0000256" key="4">
    <source>
        <dbReference type="ARBA" id="ARBA00023204"/>
    </source>
</evidence>
<accession>A0A6B2LF53</accession>
<evidence type="ECO:0000313" key="5">
    <source>
        <dbReference type="EMBL" id="NDV35712.1"/>
    </source>
</evidence>
<evidence type="ECO:0008006" key="6">
    <source>
        <dbReference type="Google" id="ProtNLM"/>
    </source>
</evidence>
<dbReference type="Gene3D" id="3.30.470.30">
    <property type="entry name" value="DNA ligase/mRNA capping enzyme"/>
    <property type="match status" value="1"/>
</dbReference>
<dbReference type="GO" id="GO:0016874">
    <property type="term" value="F:ligase activity"/>
    <property type="evidence" value="ECO:0007669"/>
    <property type="project" value="UniProtKB-KW"/>
</dbReference>